<dbReference type="EMBL" id="JAHKSW010000019">
    <property type="protein sequence ID" value="KAG7320497.1"/>
    <property type="molecule type" value="Genomic_DNA"/>
</dbReference>
<comment type="caution">
    <text evidence="1">The sequence shown here is derived from an EMBL/GenBank/DDBJ whole genome shotgun (WGS) entry which is preliminary data.</text>
</comment>
<dbReference type="AlphaFoldDB" id="A0A9D3SDT7"/>
<name>A0A9D3SDT7_9TELE</name>
<sequence length="96" mass="10692">MHYQLRAYFAPEVSQIILASSKWSELDGVCARAWIIQTGLKLKRLEAGDFEGFRIYIITEEPGEVGIIHHDAGVQSNTTCYKSTARNTMGSLSQDA</sequence>
<reference evidence="1 2" key="1">
    <citation type="submission" date="2021-06" db="EMBL/GenBank/DDBJ databases">
        <title>Chromosome-level genome assembly of the red-tail catfish (Hemibagrus wyckioides).</title>
        <authorList>
            <person name="Shao F."/>
        </authorList>
    </citation>
    <scope>NUCLEOTIDE SEQUENCE [LARGE SCALE GENOMIC DNA]</scope>
    <source>
        <strain evidence="1">EC202008001</strain>
        <tissue evidence="1">Blood</tissue>
    </source>
</reference>
<gene>
    <name evidence="1" type="ORF">KOW79_016350</name>
</gene>
<proteinExistence type="predicted"/>
<dbReference type="Proteomes" id="UP000824219">
    <property type="component" value="Linkage Group LG19"/>
</dbReference>
<protein>
    <submittedName>
        <fullName evidence="1">Uncharacterized protein</fullName>
    </submittedName>
</protein>
<accession>A0A9D3SDT7</accession>
<evidence type="ECO:0000313" key="1">
    <source>
        <dbReference type="EMBL" id="KAG7320497.1"/>
    </source>
</evidence>
<evidence type="ECO:0000313" key="2">
    <source>
        <dbReference type="Proteomes" id="UP000824219"/>
    </source>
</evidence>
<keyword evidence="2" id="KW-1185">Reference proteome</keyword>
<organism evidence="1 2">
    <name type="scientific">Hemibagrus wyckioides</name>
    <dbReference type="NCBI Taxonomy" id="337641"/>
    <lineage>
        <taxon>Eukaryota</taxon>
        <taxon>Metazoa</taxon>
        <taxon>Chordata</taxon>
        <taxon>Craniata</taxon>
        <taxon>Vertebrata</taxon>
        <taxon>Euteleostomi</taxon>
        <taxon>Actinopterygii</taxon>
        <taxon>Neopterygii</taxon>
        <taxon>Teleostei</taxon>
        <taxon>Ostariophysi</taxon>
        <taxon>Siluriformes</taxon>
        <taxon>Bagridae</taxon>
        <taxon>Hemibagrus</taxon>
    </lineage>
</organism>